<sequence>MKFSIVFDNYVANEKLESFWGFSCVINDYFLFDTGSNGRALVRNMAKMGVEINELKYLFISHPHWDHIGGIDSVLDINPYMTLFLPDSLSKLYIRDLKRLSREVKVIHENPTKLFGKFYSTGVMMPIGEQSLVIDEGDFSIVVTGCAHPGIVNIVRRAIEMLNKPVLYALGGFHLMRSGESEIIEVIKALKALGVEYVTPTHCSGDLAIEIFKAEYSENYIPGGVGRIIEF</sequence>
<dbReference type="GO" id="GO:0016740">
    <property type="term" value="F:transferase activity"/>
    <property type="evidence" value="ECO:0007669"/>
    <property type="project" value="TreeGrafter"/>
</dbReference>
<evidence type="ECO:0000313" key="4">
    <source>
        <dbReference type="Proteomes" id="UP000272781"/>
    </source>
</evidence>
<dbReference type="InterPro" id="IPR001279">
    <property type="entry name" value="Metallo-B-lactamas"/>
</dbReference>
<dbReference type="InterPro" id="IPR041712">
    <property type="entry name" value="DHPS-like_MBL-fold"/>
</dbReference>
<protein>
    <submittedName>
        <fullName evidence="3">7, 8-dihydropterin-6-yl-methyl-4-(Beta-D-ribofuranosyl)aminobenzene 5'-phosphate synthase</fullName>
    </submittedName>
    <submittedName>
        <fullName evidence="2">MBL fold metallo-hydrolase</fullName>
    </submittedName>
</protein>
<reference evidence="2" key="3">
    <citation type="submission" date="2019-06" db="EMBL/GenBank/DDBJ databases">
        <title>A comparative analysis of the Nautiliaceae.</title>
        <authorList>
            <person name="Grosche A."/>
            <person name="Smedile F."/>
            <person name="Vetriani C."/>
        </authorList>
    </citation>
    <scope>NUCLEOTIDE SEQUENCE</scope>
    <source>
        <strain evidence="2">TB6</strain>
    </source>
</reference>
<evidence type="ECO:0000259" key="1">
    <source>
        <dbReference type="SMART" id="SM00849"/>
    </source>
</evidence>
<evidence type="ECO:0000313" key="2">
    <source>
        <dbReference type="EMBL" id="QCI29168.1"/>
    </source>
</evidence>
<feature type="domain" description="Metallo-beta-lactamase" evidence="1">
    <location>
        <begin position="16"/>
        <end position="202"/>
    </location>
</feature>
<dbReference type="SUPFAM" id="SSF56281">
    <property type="entry name" value="Metallo-hydrolase/oxidoreductase"/>
    <property type="match status" value="1"/>
</dbReference>
<dbReference type="InterPro" id="IPR052926">
    <property type="entry name" value="Metallo-beta-lactamase_dom"/>
</dbReference>
<reference evidence="5" key="1">
    <citation type="submission" date="2018-03" db="EMBL/GenBank/DDBJ databases">
        <title>A comparative analysis of the Nautiliaceae.</title>
        <authorList>
            <person name="Grosche A."/>
            <person name="Smedile F."/>
            <person name="Vetriani C."/>
        </authorList>
    </citation>
    <scope>NUCLEOTIDE SEQUENCE [LARGE SCALE GENOMIC DNA]</scope>
    <source>
        <strain evidence="5">TB6</strain>
    </source>
</reference>
<dbReference type="InterPro" id="IPR036866">
    <property type="entry name" value="RibonucZ/Hydroxyglut_hydro"/>
</dbReference>
<dbReference type="Proteomes" id="UP000272781">
    <property type="component" value="Unassembled WGS sequence"/>
</dbReference>
<keyword evidence="5" id="KW-1185">Reference proteome</keyword>
<organism evidence="3 4">
    <name type="scientific">Caminibacter pacificus</name>
    <dbReference type="NCBI Taxonomy" id="1424653"/>
    <lineage>
        <taxon>Bacteria</taxon>
        <taxon>Pseudomonadati</taxon>
        <taxon>Campylobacterota</taxon>
        <taxon>Epsilonproteobacteria</taxon>
        <taxon>Nautiliales</taxon>
        <taxon>Nautiliaceae</taxon>
        <taxon>Caminibacter</taxon>
    </lineage>
</organism>
<dbReference type="Pfam" id="PF00753">
    <property type="entry name" value="Lactamase_B"/>
    <property type="match status" value="1"/>
</dbReference>
<dbReference type="SMART" id="SM00849">
    <property type="entry name" value="Lactamase_B"/>
    <property type="match status" value="1"/>
</dbReference>
<dbReference type="CDD" id="cd07713">
    <property type="entry name" value="DHPS-like_MBL-fold"/>
    <property type="match status" value="1"/>
</dbReference>
<evidence type="ECO:0000313" key="5">
    <source>
        <dbReference type="Proteomes" id="UP000298805"/>
    </source>
</evidence>
<dbReference type="Gene3D" id="3.60.15.10">
    <property type="entry name" value="Ribonuclease Z/Hydroxyacylglutathione hydrolase-like"/>
    <property type="match status" value="1"/>
</dbReference>
<dbReference type="EMBL" id="CP027432">
    <property type="protein sequence ID" value="QCI29168.1"/>
    <property type="molecule type" value="Genomic_DNA"/>
</dbReference>
<dbReference type="Proteomes" id="UP000298805">
    <property type="component" value="Chromosome"/>
</dbReference>
<proteinExistence type="predicted"/>
<evidence type="ECO:0000313" key="3">
    <source>
        <dbReference type="EMBL" id="ROR38812.1"/>
    </source>
</evidence>
<name>A0AAJ4UX84_9BACT</name>
<dbReference type="PANTHER" id="PTHR13754:SF13">
    <property type="entry name" value="METALLO-BETA-LACTAMASE SUPERFAMILY PROTEIN (AFU_ORTHOLOGUE AFUA_3G07630)"/>
    <property type="match status" value="1"/>
</dbReference>
<dbReference type="RefSeq" id="WP_123353103.1">
    <property type="nucleotide sequence ID" value="NZ_CP027432.2"/>
</dbReference>
<accession>A0AAJ4UX84</accession>
<dbReference type="AlphaFoldDB" id="A0AAJ4UX84"/>
<gene>
    <name evidence="2" type="ORF">C6V80_09450</name>
    <name evidence="3" type="ORF">EDC58_1726</name>
</gene>
<reference evidence="3 4" key="2">
    <citation type="submission" date="2018-11" db="EMBL/GenBank/DDBJ databases">
        <title>Genomic Encyclopedia of Type Strains, Phase IV (KMG-IV): sequencing the most valuable type-strain genomes for metagenomic binning, comparative biology and taxonomic classification.</title>
        <authorList>
            <person name="Goeker M."/>
        </authorList>
    </citation>
    <scope>NUCLEOTIDE SEQUENCE [LARGE SCALE GENOMIC DNA]</scope>
    <source>
        <strain evidence="3 4">DSM 27783</strain>
    </source>
</reference>
<dbReference type="EMBL" id="RJVK01000005">
    <property type="protein sequence ID" value="ROR38812.1"/>
    <property type="molecule type" value="Genomic_DNA"/>
</dbReference>
<dbReference type="PANTHER" id="PTHR13754">
    <property type="entry name" value="METALLO-BETA-LACTAMASE SUPERFAMILY PROTEIN"/>
    <property type="match status" value="1"/>
</dbReference>